<dbReference type="PANTHER" id="PTHR31988">
    <property type="entry name" value="ESTERASE, PUTATIVE (DUF303)-RELATED"/>
    <property type="match status" value="1"/>
</dbReference>
<protein>
    <recommendedName>
        <fullName evidence="2">Sialate O-acetylesterase domain-containing protein</fullName>
    </recommendedName>
</protein>
<dbReference type="EMBL" id="CP036433">
    <property type="protein sequence ID" value="QDU95918.1"/>
    <property type="molecule type" value="Genomic_DNA"/>
</dbReference>
<dbReference type="Proteomes" id="UP000317648">
    <property type="component" value="Chromosome"/>
</dbReference>
<keyword evidence="1" id="KW-0378">Hydrolase</keyword>
<evidence type="ECO:0000259" key="2">
    <source>
        <dbReference type="Pfam" id="PF03629"/>
    </source>
</evidence>
<gene>
    <name evidence="3" type="ORF">Pla8534_37370</name>
</gene>
<evidence type="ECO:0000313" key="3">
    <source>
        <dbReference type="EMBL" id="QDU95918.1"/>
    </source>
</evidence>
<dbReference type="GO" id="GO:0016788">
    <property type="term" value="F:hydrolase activity, acting on ester bonds"/>
    <property type="evidence" value="ECO:0007669"/>
    <property type="project" value="UniProtKB-ARBA"/>
</dbReference>
<dbReference type="AlphaFoldDB" id="A0A518DVQ8"/>
<dbReference type="PANTHER" id="PTHR31988:SF19">
    <property type="entry name" value="9-O-ACETYL-N-ACETYLNEURAMINIC ACID DEACETYLASE-RELATED"/>
    <property type="match status" value="1"/>
</dbReference>
<evidence type="ECO:0000256" key="1">
    <source>
        <dbReference type="ARBA" id="ARBA00022801"/>
    </source>
</evidence>
<proteinExistence type="predicted"/>
<dbReference type="KEGG" id="lcre:Pla8534_37370"/>
<dbReference type="InterPro" id="IPR052940">
    <property type="entry name" value="Carb_Esterase_6"/>
</dbReference>
<dbReference type="InterPro" id="IPR036514">
    <property type="entry name" value="SGNH_hydro_sf"/>
</dbReference>
<dbReference type="SUPFAM" id="SSF52266">
    <property type="entry name" value="SGNH hydrolase"/>
    <property type="match status" value="1"/>
</dbReference>
<sequence>MEEPELCALTQYYWCVRYAPPKPGAIRFLKETPMRLLLAACLCLLPSSLLADEGIRLFILSGQSNMVGLKPEVSFTPAVKDAYAGEEVVVVKNASGGKPIRLWYKDWKAPEGKATAAFVPGSLYDSLMKDVNAATAGKKIKSVVFVWMQGERDAREGLASVYSASMQGLIKQLRTDLKREDIPVVIGRLSDYQNGEKNWDDLRAAQAEAADADPLTVLVDTDDLNGPKDGLHYNQEGYKEMGSRFAQAAITLLNQEKK</sequence>
<accession>A0A518DVQ8</accession>
<keyword evidence="4" id="KW-1185">Reference proteome</keyword>
<dbReference type="Pfam" id="PF03629">
    <property type="entry name" value="SASA"/>
    <property type="match status" value="1"/>
</dbReference>
<organism evidence="3 4">
    <name type="scientific">Lignipirellula cremea</name>
    <dbReference type="NCBI Taxonomy" id="2528010"/>
    <lineage>
        <taxon>Bacteria</taxon>
        <taxon>Pseudomonadati</taxon>
        <taxon>Planctomycetota</taxon>
        <taxon>Planctomycetia</taxon>
        <taxon>Pirellulales</taxon>
        <taxon>Pirellulaceae</taxon>
        <taxon>Lignipirellula</taxon>
    </lineage>
</organism>
<feature type="domain" description="Sialate O-acetylesterase" evidence="2">
    <location>
        <begin position="68"/>
        <end position="250"/>
    </location>
</feature>
<evidence type="ECO:0000313" key="4">
    <source>
        <dbReference type="Proteomes" id="UP000317648"/>
    </source>
</evidence>
<reference evidence="3 4" key="1">
    <citation type="submission" date="2019-02" db="EMBL/GenBank/DDBJ databases">
        <title>Deep-cultivation of Planctomycetes and their phenomic and genomic characterization uncovers novel biology.</title>
        <authorList>
            <person name="Wiegand S."/>
            <person name="Jogler M."/>
            <person name="Boedeker C."/>
            <person name="Pinto D."/>
            <person name="Vollmers J."/>
            <person name="Rivas-Marin E."/>
            <person name="Kohn T."/>
            <person name="Peeters S.H."/>
            <person name="Heuer A."/>
            <person name="Rast P."/>
            <person name="Oberbeckmann S."/>
            <person name="Bunk B."/>
            <person name="Jeske O."/>
            <person name="Meyerdierks A."/>
            <person name="Storesund J.E."/>
            <person name="Kallscheuer N."/>
            <person name="Luecker S."/>
            <person name="Lage O.M."/>
            <person name="Pohl T."/>
            <person name="Merkel B.J."/>
            <person name="Hornburger P."/>
            <person name="Mueller R.-W."/>
            <person name="Bruemmer F."/>
            <person name="Labrenz M."/>
            <person name="Spormann A.M."/>
            <person name="Op den Camp H."/>
            <person name="Overmann J."/>
            <person name="Amann R."/>
            <person name="Jetten M.S.M."/>
            <person name="Mascher T."/>
            <person name="Medema M.H."/>
            <person name="Devos D.P."/>
            <person name="Kaster A.-K."/>
            <person name="Ovreas L."/>
            <person name="Rohde M."/>
            <person name="Galperin M.Y."/>
            <person name="Jogler C."/>
        </authorList>
    </citation>
    <scope>NUCLEOTIDE SEQUENCE [LARGE SCALE GENOMIC DNA]</scope>
    <source>
        <strain evidence="3 4">Pla85_3_4</strain>
    </source>
</reference>
<name>A0A518DVQ8_9BACT</name>
<dbReference type="InterPro" id="IPR005181">
    <property type="entry name" value="SASA"/>
</dbReference>
<dbReference type="Gene3D" id="3.40.50.1110">
    <property type="entry name" value="SGNH hydrolase"/>
    <property type="match status" value="1"/>
</dbReference>